<feature type="compositionally biased region" description="Low complexity" evidence="7">
    <location>
        <begin position="713"/>
        <end position="730"/>
    </location>
</feature>
<protein>
    <recommendedName>
        <fullName evidence="10">Anaphase-promoting complex subunit 4 WD40 domain-containing protein</fullName>
    </recommendedName>
</protein>
<dbReference type="PROSITE" id="PS00678">
    <property type="entry name" value="WD_REPEATS_1"/>
    <property type="match status" value="1"/>
</dbReference>
<feature type="region of interest" description="Disordered" evidence="7">
    <location>
        <begin position="1198"/>
        <end position="1286"/>
    </location>
</feature>
<keyword evidence="4" id="KW-0833">Ubl conjugation pathway</keyword>
<feature type="repeat" description="WD" evidence="6">
    <location>
        <begin position="106"/>
        <end position="147"/>
    </location>
</feature>
<feature type="compositionally biased region" description="Basic and acidic residues" evidence="7">
    <location>
        <begin position="1213"/>
        <end position="1237"/>
    </location>
</feature>
<evidence type="ECO:0000256" key="5">
    <source>
        <dbReference type="ARBA" id="ARBA00038344"/>
    </source>
</evidence>
<evidence type="ECO:0008006" key="10">
    <source>
        <dbReference type="Google" id="ProtNLM"/>
    </source>
</evidence>
<dbReference type="InterPro" id="IPR001680">
    <property type="entry name" value="WD40_rpt"/>
</dbReference>
<reference evidence="8 9" key="1">
    <citation type="submission" date="2017-08" db="EMBL/GenBank/DDBJ databases">
        <title>Acidophilic green algal genome provides insights into adaptation to an acidic environment.</title>
        <authorList>
            <person name="Hirooka S."/>
            <person name="Hirose Y."/>
            <person name="Kanesaki Y."/>
            <person name="Higuchi S."/>
            <person name="Fujiwara T."/>
            <person name="Onuma R."/>
            <person name="Era A."/>
            <person name="Ohbayashi R."/>
            <person name="Uzuka A."/>
            <person name="Nozaki H."/>
            <person name="Yoshikawa H."/>
            <person name="Miyagishima S.Y."/>
        </authorList>
    </citation>
    <scope>NUCLEOTIDE SEQUENCE [LARGE SCALE GENOMIC DNA]</scope>
    <source>
        <strain evidence="8 9">NIES-2499</strain>
    </source>
</reference>
<evidence type="ECO:0000313" key="9">
    <source>
        <dbReference type="Proteomes" id="UP000232323"/>
    </source>
</evidence>
<dbReference type="Gene3D" id="2.130.10.10">
    <property type="entry name" value="YVTN repeat-like/Quinoprotein amine dehydrogenase"/>
    <property type="match status" value="2"/>
</dbReference>
<evidence type="ECO:0000256" key="2">
    <source>
        <dbReference type="ARBA" id="ARBA00022574"/>
    </source>
</evidence>
<keyword evidence="3" id="KW-0677">Repeat</keyword>
<dbReference type="Proteomes" id="UP000232323">
    <property type="component" value="Unassembled WGS sequence"/>
</dbReference>
<dbReference type="SUPFAM" id="SSF50978">
    <property type="entry name" value="WD40 repeat-like"/>
    <property type="match status" value="1"/>
</dbReference>
<feature type="region of interest" description="Disordered" evidence="7">
    <location>
        <begin position="712"/>
        <end position="767"/>
    </location>
</feature>
<comment type="caution">
    <text evidence="8">The sequence shown here is derived from an EMBL/GenBank/DDBJ whole genome shotgun (WGS) entry which is preliminary data.</text>
</comment>
<dbReference type="PROSITE" id="PS50082">
    <property type="entry name" value="WD_REPEATS_2"/>
    <property type="match status" value="2"/>
</dbReference>
<dbReference type="InterPro" id="IPR020472">
    <property type="entry name" value="WD40_PAC1"/>
</dbReference>
<name>A0A250XMZ0_9CHLO</name>
<dbReference type="GO" id="GO:0043161">
    <property type="term" value="P:proteasome-mediated ubiquitin-dependent protein catabolic process"/>
    <property type="evidence" value="ECO:0007669"/>
    <property type="project" value="TreeGrafter"/>
</dbReference>
<dbReference type="PANTHER" id="PTHR22852">
    <property type="entry name" value="LETHAL 2 DENTICLELESS PROTEIN RETINOIC ACID-REGULATED NUCLEAR MATRIX-ASSOCIATED PROTEIN"/>
    <property type="match status" value="1"/>
</dbReference>
<dbReference type="InterPro" id="IPR019775">
    <property type="entry name" value="WD40_repeat_CS"/>
</dbReference>
<dbReference type="Pfam" id="PF00400">
    <property type="entry name" value="WD40"/>
    <property type="match status" value="3"/>
</dbReference>
<dbReference type="GO" id="GO:0005634">
    <property type="term" value="C:nucleus"/>
    <property type="evidence" value="ECO:0007669"/>
    <property type="project" value="TreeGrafter"/>
</dbReference>
<evidence type="ECO:0000256" key="4">
    <source>
        <dbReference type="ARBA" id="ARBA00022786"/>
    </source>
</evidence>
<comment type="pathway">
    <text evidence="1">Protein modification; protein ubiquitination.</text>
</comment>
<dbReference type="PRINTS" id="PR00320">
    <property type="entry name" value="GPROTEINBRPT"/>
</dbReference>
<dbReference type="InterPro" id="IPR015943">
    <property type="entry name" value="WD40/YVTN_repeat-like_dom_sf"/>
</dbReference>
<dbReference type="SMART" id="SM00320">
    <property type="entry name" value="WD40"/>
    <property type="match status" value="7"/>
</dbReference>
<sequence length="1399" mass="150018">MIPLEYMSAQQILYRELHGSLKFSSGPIRRTGQTNKSLGCKMNAYTVMFPLGLPSIPSAIAFNKSENQGKLLAAACEDGFISILDTHKRLPIFSCGDEEVQPRAHWRAHKNSISELAWSKGDSRLISVSADTTAAVWDMTKTTLICDTLIHSRSVKTVTQQPGSDDVFVTGCMDGGVSLWDCRKPGVWSSQQRRHVLTPVGSILDAHSICHRSNVTPPLCRGRSYMVDKKKVTEHSITSTLFIPQTQLLVTSGSGDTCVKVWDIRNINFPCCTFEPPDKEEQEDTEMEMDNNINQQHSSLLLPEHLRSKSHDDNVKGCPQPLSKWYTGWSTTSAYPSASIHCKKGGPYGVTSTAVSSQVSSQGAQLLVNCTDSKLYLYNINSLSSTCGPVAEFSGHYCPPGNNSYYIKCGFSCDGNYVACGSADGDAHVWQVKQPDAAPLILRGSDGDVGAITWSNIEAAALCTAADDATVRLWQLHWERGGVDTSLEIDSDPVTDCDGHEVMAEDNLKPNIVDLSPRACHLVYAQTDLPHALCNAQTDHPHALCNAQTDHPHALGNAQTDHPHTLGHQNMTASLLAYTGKPFPLLEASIRTDNLFPSNIITHAPSPTLRPHSLTEGPSSVMSPMMSRLRGAPSVIGSRSRVAGINTSFLGSPSTSGKGRPVETAELDRHRLHKQESYHEGLGLHQNSHKENIGRSPVKMKRVQHTALVRMTGVGPSSPGQPPSADGASADGDEDKENVPPDWGLSGQRAPPAGVLRGSSIPDNGVVNRSQTTAELGHAGSHPIMRVAATTSRAHLVTDLMVPPHLMQRMAPQAASPGFEHIARSLATADGIVSRGQATLLGPGNVDPPGTYALHLSSRSRSAQLLEALTSGKLLSQINHMEADASPSLSPHLQPIALESMAAAVMEDPVMNTGNSLLGAFHTAATAEVLKDNEGTASQEEDVVCMSDALNHPLEVDAAETSAEELAPNAQGLKRHACAVDSEGLKRHACAVDSEGLKGHACAVDSEGLKGHACAVDSEGLKGHACAVDSEGLKGHACAVDSEGLKGHACAVDSEGWCGVYDDSLPASGCASSPLDMHPNLCFRVPIENLAASRPVFALSPLPPKGLGTSGAAVQSIGQGSMGQPLPMSRDKLDDKQSMMLSPLHDSAAEDICKAGSAPIQLSTSLDATSRCEWSTAPPVITQHVNSALMHKSKFNGAQETYPSKSKGPGVTYKHEGHDSREELSSWEKGRSDKGGELEVSEEELMPGVRVARRNEQQRKQRDASRSRAEDAEVRLRRRRPPPLSADNKMYVSQLRADATTMQHQRKEVDVVPAGRCSAGGGQAQELPVVAAATGHGPASERMHKRGTLLSDPPTSAHAPMPQHEKMPPEKTPPAQTQKHGKHGRQQTLLRYWIPQDVT</sequence>
<accession>A0A250XMZ0</accession>
<feature type="compositionally biased region" description="Basic and acidic residues" evidence="7">
    <location>
        <begin position="1253"/>
        <end position="1275"/>
    </location>
</feature>
<evidence type="ECO:0000313" key="8">
    <source>
        <dbReference type="EMBL" id="GAX84451.1"/>
    </source>
</evidence>
<dbReference type="EMBL" id="BEGY01000126">
    <property type="protein sequence ID" value="GAX84451.1"/>
    <property type="molecule type" value="Genomic_DNA"/>
</dbReference>
<evidence type="ECO:0000256" key="3">
    <source>
        <dbReference type="ARBA" id="ARBA00022737"/>
    </source>
</evidence>
<feature type="repeat" description="WD" evidence="6">
    <location>
        <begin position="442"/>
        <end position="476"/>
    </location>
</feature>
<keyword evidence="9" id="KW-1185">Reference proteome</keyword>
<dbReference type="GO" id="GO:0030674">
    <property type="term" value="F:protein-macromolecule adaptor activity"/>
    <property type="evidence" value="ECO:0007669"/>
    <property type="project" value="TreeGrafter"/>
</dbReference>
<evidence type="ECO:0000256" key="6">
    <source>
        <dbReference type="PROSITE-ProRule" id="PRU00221"/>
    </source>
</evidence>
<keyword evidence="2 6" id="KW-0853">WD repeat</keyword>
<dbReference type="PANTHER" id="PTHR22852:SF0">
    <property type="entry name" value="DENTICLELESS PROTEIN HOMOLOG"/>
    <property type="match status" value="1"/>
</dbReference>
<comment type="similarity">
    <text evidence="5">Belongs to the WD repeat cdt2 family.</text>
</comment>
<organism evidence="8 9">
    <name type="scientific">Chlamydomonas eustigma</name>
    <dbReference type="NCBI Taxonomy" id="1157962"/>
    <lineage>
        <taxon>Eukaryota</taxon>
        <taxon>Viridiplantae</taxon>
        <taxon>Chlorophyta</taxon>
        <taxon>core chlorophytes</taxon>
        <taxon>Chlorophyceae</taxon>
        <taxon>CS clade</taxon>
        <taxon>Chlamydomonadales</taxon>
        <taxon>Chlamydomonadaceae</taxon>
        <taxon>Chlamydomonas</taxon>
    </lineage>
</organism>
<evidence type="ECO:0000256" key="1">
    <source>
        <dbReference type="ARBA" id="ARBA00004906"/>
    </source>
</evidence>
<evidence type="ECO:0000256" key="7">
    <source>
        <dbReference type="SAM" id="MobiDB-lite"/>
    </source>
</evidence>
<dbReference type="InterPro" id="IPR051865">
    <property type="entry name" value="WD-repeat_CDT2_adapter"/>
</dbReference>
<dbReference type="OrthoDB" id="2096344at2759"/>
<dbReference type="PROSITE" id="PS50294">
    <property type="entry name" value="WD_REPEATS_REGION"/>
    <property type="match status" value="1"/>
</dbReference>
<dbReference type="InterPro" id="IPR036322">
    <property type="entry name" value="WD40_repeat_dom_sf"/>
</dbReference>
<proteinExistence type="inferred from homology"/>
<gene>
    <name evidence="8" type="ORF">CEUSTIGMA_g11871.t1</name>
</gene>
<feature type="region of interest" description="Disordered" evidence="7">
    <location>
        <begin position="1336"/>
        <end position="1399"/>
    </location>
</feature>
<dbReference type="STRING" id="1157962.A0A250XMZ0"/>